<dbReference type="Proteomes" id="UP001176471">
    <property type="component" value="Unassembled WGS sequence"/>
</dbReference>
<name>A0ABT8ZPW6_9SPHN</name>
<organism evidence="2 3">
    <name type="scientific">Sphingobium cyanobacteriorum</name>
    <dbReference type="NCBI Taxonomy" id="3063954"/>
    <lineage>
        <taxon>Bacteria</taxon>
        <taxon>Pseudomonadati</taxon>
        <taxon>Pseudomonadota</taxon>
        <taxon>Alphaproteobacteria</taxon>
        <taxon>Sphingomonadales</taxon>
        <taxon>Sphingomonadaceae</taxon>
        <taxon>Sphingobium</taxon>
    </lineage>
</organism>
<dbReference type="EMBL" id="JAUQOM010000009">
    <property type="protein sequence ID" value="MDO7836578.1"/>
    <property type="molecule type" value="Genomic_DNA"/>
</dbReference>
<gene>
    <name evidence="2" type="ORF">Q4610_16140</name>
</gene>
<proteinExistence type="predicted"/>
<comment type="caution">
    <text evidence="2">The sequence shown here is derived from an EMBL/GenBank/DDBJ whole genome shotgun (WGS) entry which is preliminary data.</text>
</comment>
<feature type="region of interest" description="Disordered" evidence="1">
    <location>
        <begin position="95"/>
        <end position="114"/>
    </location>
</feature>
<sequence length="329" mass="35438">MAEWLYEEGIGEARAALIEHGKLVEALVEREGDAVRAGAVAQGRLIATVIPRKRGIVRLISGEEVLLEPIPPRLAEGGNVLVEIIREAIAEEGRPKRAKGRVPGPGIKPHPGPSLLQRIRATGVPVLPCPAHEEDRLEAHGWSELMEEAMSGEVGTEAAALRLYLTPAMLLIDVDGSLPPAQLGPKGAKLAAQTVRRMGLSGSIGIDLPTMNNKDERMIAAAQVDKYLPLPFERTAVNGFGFLQIIRRRERANLMEVLREDTVLTAALALLRRAERHGQGGAATLTAAPAVIDRLHKRQDWIEMLAKRRGGPVTLQADATLSLSAGHVA</sequence>
<reference evidence="2" key="1">
    <citation type="submission" date="2023-07" db="EMBL/GenBank/DDBJ databases">
        <title>Bacterial whole genome sequence for Sphingobium sp. HBC34.</title>
        <authorList>
            <person name="Le V."/>
            <person name="Ko S.-R."/>
            <person name="Ahn C.-Y."/>
            <person name="Oh H.-M."/>
        </authorList>
    </citation>
    <scope>NUCLEOTIDE SEQUENCE</scope>
    <source>
        <strain evidence="2">HBC34</strain>
    </source>
</reference>
<protein>
    <submittedName>
        <fullName evidence="2">Ribonuclease</fullName>
    </submittedName>
</protein>
<accession>A0ABT8ZPW6</accession>
<evidence type="ECO:0000313" key="2">
    <source>
        <dbReference type="EMBL" id="MDO7836578.1"/>
    </source>
</evidence>
<evidence type="ECO:0000313" key="3">
    <source>
        <dbReference type="Proteomes" id="UP001176471"/>
    </source>
</evidence>
<evidence type="ECO:0000256" key="1">
    <source>
        <dbReference type="SAM" id="MobiDB-lite"/>
    </source>
</evidence>
<keyword evidence="3" id="KW-1185">Reference proteome</keyword>
<dbReference type="RefSeq" id="WP_304536995.1">
    <property type="nucleotide sequence ID" value="NZ_JAUQOM010000009.1"/>
</dbReference>